<dbReference type="InterPro" id="IPR050330">
    <property type="entry name" value="Bact_OuterMem_StrucFunc"/>
</dbReference>
<sequence>MSKKRRKKKQDDHIDESWLIPYADLLTLLLALFIVLFAMSSIDSTKFKALANSFYNEFQGGTGLLDYTSPVEPPTQDTVGDVKAENNKNQPSATPTPTKSPTKKNNESAADAEKKRQIAELKKNVDGYIQSKNLTGKLKTTITQDGLLITIFNDILFDSGSATVRSPYRKVTTDLAGLLVNSNPKTITITGHTDNVPIRNSRFQSNWDLSVMRSVNFMKILLDNPGLSPKLFSVKGYGEYKPVAPNTSAEGRKKNRRVEVLVEPKVIVPSNR</sequence>
<feature type="transmembrane region" description="Helical" evidence="9">
    <location>
        <begin position="21"/>
        <end position="42"/>
    </location>
</feature>
<feature type="compositionally biased region" description="Low complexity" evidence="8">
    <location>
        <begin position="91"/>
        <end position="100"/>
    </location>
</feature>
<keyword evidence="11" id="KW-0282">Flagellum</keyword>
<evidence type="ECO:0000256" key="8">
    <source>
        <dbReference type="SAM" id="MobiDB-lite"/>
    </source>
</evidence>
<dbReference type="PANTHER" id="PTHR30329">
    <property type="entry name" value="STATOR ELEMENT OF FLAGELLAR MOTOR COMPLEX"/>
    <property type="match status" value="1"/>
</dbReference>
<dbReference type="Gene3D" id="3.30.1330.60">
    <property type="entry name" value="OmpA-like domain"/>
    <property type="match status" value="1"/>
</dbReference>
<evidence type="ECO:0000256" key="5">
    <source>
        <dbReference type="ARBA" id="ARBA00022989"/>
    </source>
</evidence>
<evidence type="ECO:0000313" key="12">
    <source>
        <dbReference type="Proteomes" id="UP000037558"/>
    </source>
</evidence>
<evidence type="ECO:0000256" key="2">
    <source>
        <dbReference type="ARBA" id="ARBA00008914"/>
    </source>
</evidence>
<feature type="region of interest" description="Disordered" evidence="8">
    <location>
        <begin position="66"/>
        <end position="114"/>
    </location>
</feature>
<dbReference type="InterPro" id="IPR036737">
    <property type="entry name" value="OmpA-like_sf"/>
</dbReference>
<organism evidence="11 12">
    <name type="scientific">Priestia koreensis</name>
    <dbReference type="NCBI Taxonomy" id="284581"/>
    <lineage>
        <taxon>Bacteria</taxon>
        <taxon>Bacillati</taxon>
        <taxon>Bacillota</taxon>
        <taxon>Bacilli</taxon>
        <taxon>Bacillales</taxon>
        <taxon>Bacillaceae</taxon>
        <taxon>Priestia</taxon>
    </lineage>
</organism>
<dbReference type="Pfam" id="PF13677">
    <property type="entry name" value="MotB_plug"/>
    <property type="match status" value="1"/>
</dbReference>
<accession>A0A0M0KYF5</accession>
<reference evidence="12" key="1">
    <citation type="submission" date="2015-08" db="EMBL/GenBank/DDBJ databases">
        <title>Fjat-14210 dsm16467.</title>
        <authorList>
            <person name="Liu B."/>
            <person name="Wang J."/>
            <person name="Zhu Y."/>
            <person name="Liu G."/>
            <person name="Chen Q."/>
            <person name="Chen Z."/>
            <person name="Lan J."/>
            <person name="Che J."/>
            <person name="Ge C."/>
            <person name="Shi H."/>
            <person name="Pan Z."/>
            <person name="Liu X."/>
        </authorList>
    </citation>
    <scope>NUCLEOTIDE SEQUENCE [LARGE SCALE GENOMIC DNA]</scope>
    <source>
        <strain evidence="12">DSM 16467</strain>
    </source>
</reference>
<dbReference type="PANTHER" id="PTHR30329:SF21">
    <property type="entry name" value="LIPOPROTEIN YIAD-RELATED"/>
    <property type="match status" value="1"/>
</dbReference>
<dbReference type="PROSITE" id="PS51123">
    <property type="entry name" value="OMPA_2"/>
    <property type="match status" value="1"/>
</dbReference>
<keyword evidence="5 9" id="KW-1133">Transmembrane helix</keyword>
<keyword evidence="3" id="KW-1003">Cell membrane</keyword>
<keyword evidence="11" id="KW-0966">Cell projection</keyword>
<dbReference type="Pfam" id="PF00691">
    <property type="entry name" value="OmpA"/>
    <property type="match status" value="1"/>
</dbReference>
<dbReference type="NCBIfam" id="NF005831">
    <property type="entry name" value="PRK07734.1"/>
    <property type="match status" value="1"/>
</dbReference>
<comment type="caution">
    <text evidence="11">The sequence shown here is derived from an EMBL/GenBank/DDBJ whole genome shotgun (WGS) entry which is preliminary data.</text>
</comment>
<gene>
    <name evidence="11" type="ORF">AMD01_13940</name>
</gene>
<dbReference type="OrthoDB" id="9815217at2"/>
<dbReference type="SUPFAM" id="SSF103088">
    <property type="entry name" value="OmpA-like"/>
    <property type="match status" value="1"/>
</dbReference>
<evidence type="ECO:0000259" key="10">
    <source>
        <dbReference type="PROSITE" id="PS51123"/>
    </source>
</evidence>
<dbReference type="Proteomes" id="UP000037558">
    <property type="component" value="Unassembled WGS sequence"/>
</dbReference>
<evidence type="ECO:0000256" key="6">
    <source>
        <dbReference type="ARBA" id="ARBA00023136"/>
    </source>
</evidence>
<dbReference type="PATRIC" id="fig|284581.3.peg.3855"/>
<proteinExistence type="inferred from homology"/>
<evidence type="ECO:0000256" key="9">
    <source>
        <dbReference type="SAM" id="Phobius"/>
    </source>
</evidence>
<keyword evidence="12" id="KW-1185">Reference proteome</keyword>
<comment type="similarity">
    <text evidence="2">Belongs to the MotB family.</text>
</comment>
<dbReference type="EMBL" id="LILC01000019">
    <property type="protein sequence ID" value="KOO43839.1"/>
    <property type="molecule type" value="Genomic_DNA"/>
</dbReference>
<dbReference type="InterPro" id="IPR025713">
    <property type="entry name" value="MotB-like_N_dom"/>
</dbReference>
<evidence type="ECO:0000256" key="3">
    <source>
        <dbReference type="ARBA" id="ARBA00022475"/>
    </source>
</evidence>
<name>A0A0M0KYF5_9BACI</name>
<evidence type="ECO:0000313" key="11">
    <source>
        <dbReference type="EMBL" id="KOO43839.1"/>
    </source>
</evidence>
<dbReference type="InterPro" id="IPR006665">
    <property type="entry name" value="OmpA-like"/>
</dbReference>
<evidence type="ECO:0000256" key="1">
    <source>
        <dbReference type="ARBA" id="ARBA00004162"/>
    </source>
</evidence>
<keyword evidence="6 7" id="KW-0472">Membrane</keyword>
<feature type="domain" description="OmpA-like" evidence="10">
    <location>
        <begin position="144"/>
        <end position="266"/>
    </location>
</feature>
<protein>
    <submittedName>
        <fullName evidence="11">Flagellar motor protein MotB</fullName>
    </submittedName>
</protein>
<dbReference type="AlphaFoldDB" id="A0A0M0KYF5"/>
<keyword evidence="4 9" id="KW-0812">Transmembrane</keyword>
<keyword evidence="11" id="KW-0969">Cilium</keyword>
<evidence type="ECO:0000256" key="7">
    <source>
        <dbReference type="PROSITE-ProRule" id="PRU00473"/>
    </source>
</evidence>
<dbReference type="GO" id="GO:0005886">
    <property type="term" value="C:plasma membrane"/>
    <property type="evidence" value="ECO:0007669"/>
    <property type="project" value="UniProtKB-SubCell"/>
</dbReference>
<dbReference type="STRING" id="284581.AMD01_13940"/>
<dbReference type="CDD" id="cd07185">
    <property type="entry name" value="OmpA_C-like"/>
    <property type="match status" value="1"/>
</dbReference>
<evidence type="ECO:0000256" key="4">
    <source>
        <dbReference type="ARBA" id="ARBA00022692"/>
    </source>
</evidence>
<dbReference type="RefSeq" id="WP_053402039.1">
    <property type="nucleotide sequence ID" value="NZ_JAUKEN010000001.1"/>
</dbReference>
<comment type="subcellular location">
    <subcellularLocation>
        <location evidence="1">Cell membrane</location>
        <topology evidence="1">Single-pass membrane protein</topology>
    </subcellularLocation>
</comment>